<reference evidence="3" key="1">
    <citation type="submission" date="2018-08" db="EMBL/GenBank/DDBJ databases">
        <authorList>
            <person name="Zhang J."/>
            <person name="Du Z.-J."/>
        </authorList>
    </citation>
    <scope>NUCLEOTIDE SEQUENCE [LARGE SCALE GENOMIC DNA]</scope>
    <source>
        <strain evidence="3">KCTC 52655</strain>
    </source>
</reference>
<proteinExistence type="predicted"/>
<feature type="transmembrane region" description="Helical" evidence="1">
    <location>
        <begin position="181"/>
        <end position="203"/>
    </location>
</feature>
<dbReference type="Proteomes" id="UP000256561">
    <property type="component" value="Unassembled WGS sequence"/>
</dbReference>
<feature type="transmembrane region" description="Helical" evidence="1">
    <location>
        <begin position="239"/>
        <end position="257"/>
    </location>
</feature>
<keyword evidence="1" id="KW-0472">Membrane</keyword>
<feature type="transmembrane region" description="Helical" evidence="1">
    <location>
        <begin position="383"/>
        <end position="402"/>
    </location>
</feature>
<feature type="transmembrane region" description="Helical" evidence="1">
    <location>
        <begin position="59"/>
        <end position="78"/>
    </location>
</feature>
<organism evidence="2 3">
    <name type="scientific">Alteromonas aestuariivivens</name>
    <dbReference type="NCBI Taxonomy" id="1938339"/>
    <lineage>
        <taxon>Bacteria</taxon>
        <taxon>Pseudomonadati</taxon>
        <taxon>Pseudomonadota</taxon>
        <taxon>Gammaproteobacteria</taxon>
        <taxon>Alteromonadales</taxon>
        <taxon>Alteromonadaceae</taxon>
        <taxon>Alteromonas/Salinimonas group</taxon>
        <taxon>Alteromonas</taxon>
    </lineage>
</organism>
<feature type="transmembrane region" description="Helical" evidence="1">
    <location>
        <begin position="138"/>
        <end position="161"/>
    </location>
</feature>
<feature type="transmembrane region" description="Helical" evidence="1">
    <location>
        <begin position="215"/>
        <end position="233"/>
    </location>
</feature>
<keyword evidence="1" id="KW-0812">Transmembrane</keyword>
<keyword evidence="3" id="KW-1185">Reference proteome</keyword>
<protein>
    <submittedName>
        <fullName evidence="2">O-antigen polysaccharide polymerase Wzy</fullName>
    </submittedName>
</protein>
<evidence type="ECO:0000256" key="1">
    <source>
        <dbReference type="SAM" id="Phobius"/>
    </source>
</evidence>
<accession>A0A3D8MCJ3</accession>
<feature type="transmembrane region" description="Helical" evidence="1">
    <location>
        <begin position="9"/>
        <end position="27"/>
    </location>
</feature>
<comment type="caution">
    <text evidence="2">The sequence shown here is derived from an EMBL/GenBank/DDBJ whole genome shotgun (WGS) entry which is preliminary data.</text>
</comment>
<name>A0A3D8MCJ3_9ALTE</name>
<feature type="transmembrane region" description="Helical" evidence="1">
    <location>
        <begin position="33"/>
        <end position="52"/>
    </location>
</feature>
<sequence>MSMYIRKGVLGSLVIVMALCTPVLILSMSADKAVFGSFIALLAFSLLTFIHLARGNRDFLYSAVLSFFYVFLFLAPALQVYADKYPWIGRYSSDEINYGYIITFLSLVGFGFGYELNKKFGERKQSDIKYVLSNRGAFRLYIVGLVCIFVGIAFLGMESIISPRNMATDSVLESLESSAVASILQSFFRVSGFLCLVILIVDWISNRKSLNQSQITHRLLMIGSLFLIVMFFNNPVSTARFWFGCIVLSLFLIYIVYRTKYSAGFWFLLNIAIVTCVFPLMDLYRNSLETSVVEAVVNLDTFSELSTSPDFDAFQQQLNTVRYTNLHDHSFGLQTLSSLLFFVPRNVWPSKAQPTGKELANKLGYHFDNLSAPLSAEFYMDGWLFMVVGGMFALGFIYRFFYNRFRTSTDVFSVSFFIFMSCYQMYFLRGSLMAVIGYMVVGMAILFLIRMSKGLFFIQSKH</sequence>
<feature type="transmembrane region" description="Helical" evidence="1">
    <location>
        <begin position="432"/>
        <end position="449"/>
    </location>
</feature>
<gene>
    <name evidence="2" type="ORF">DXV75_03995</name>
</gene>
<dbReference type="EMBL" id="QRHA01000002">
    <property type="protein sequence ID" value="RDV28132.1"/>
    <property type="molecule type" value="Genomic_DNA"/>
</dbReference>
<feature type="transmembrane region" description="Helical" evidence="1">
    <location>
        <begin position="98"/>
        <end position="117"/>
    </location>
</feature>
<evidence type="ECO:0000313" key="2">
    <source>
        <dbReference type="EMBL" id="RDV28132.1"/>
    </source>
</evidence>
<feature type="transmembrane region" description="Helical" evidence="1">
    <location>
        <begin position="264"/>
        <end position="281"/>
    </location>
</feature>
<dbReference type="AlphaFoldDB" id="A0A3D8MCJ3"/>
<keyword evidence="1" id="KW-1133">Transmembrane helix</keyword>
<dbReference type="OrthoDB" id="6636231at2"/>
<feature type="transmembrane region" description="Helical" evidence="1">
    <location>
        <begin position="409"/>
        <end position="426"/>
    </location>
</feature>
<evidence type="ECO:0000313" key="3">
    <source>
        <dbReference type="Proteomes" id="UP000256561"/>
    </source>
</evidence>